<organism evidence="2">
    <name type="scientific">Arundo donax</name>
    <name type="common">Giant reed</name>
    <name type="synonym">Donax arundinaceus</name>
    <dbReference type="NCBI Taxonomy" id="35708"/>
    <lineage>
        <taxon>Eukaryota</taxon>
        <taxon>Viridiplantae</taxon>
        <taxon>Streptophyta</taxon>
        <taxon>Embryophyta</taxon>
        <taxon>Tracheophyta</taxon>
        <taxon>Spermatophyta</taxon>
        <taxon>Magnoliopsida</taxon>
        <taxon>Liliopsida</taxon>
        <taxon>Poales</taxon>
        <taxon>Poaceae</taxon>
        <taxon>PACMAD clade</taxon>
        <taxon>Arundinoideae</taxon>
        <taxon>Arundineae</taxon>
        <taxon>Arundo</taxon>
    </lineage>
</organism>
<protein>
    <submittedName>
        <fullName evidence="2">Uncharacterized protein</fullName>
    </submittedName>
</protein>
<feature type="transmembrane region" description="Helical" evidence="1">
    <location>
        <begin position="20"/>
        <end position="43"/>
    </location>
</feature>
<keyword evidence="1" id="KW-0812">Transmembrane</keyword>
<keyword evidence="1" id="KW-1133">Transmembrane helix</keyword>
<reference evidence="2" key="2">
    <citation type="journal article" date="2015" name="Data Brief">
        <title>Shoot transcriptome of the giant reed, Arundo donax.</title>
        <authorList>
            <person name="Barrero R.A."/>
            <person name="Guerrero F.D."/>
            <person name="Moolhuijzen P."/>
            <person name="Goolsby J.A."/>
            <person name="Tidwell J."/>
            <person name="Bellgard S.E."/>
            <person name="Bellgard M.I."/>
        </authorList>
    </citation>
    <scope>NUCLEOTIDE SEQUENCE</scope>
    <source>
        <tissue evidence="2">Shoot tissue taken approximately 20 cm above the soil surface</tissue>
    </source>
</reference>
<name>A0A0A9ETM8_ARUDO</name>
<proteinExistence type="predicted"/>
<keyword evidence="1" id="KW-0472">Membrane</keyword>
<dbReference type="EMBL" id="GBRH01198513">
    <property type="protein sequence ID" value="JAD99382.1"/>
    <property type="molecule type" value="Transcribed_RNA"/>
</dbReference>
<reference evidence="2" key="1">
    <citation type="submission" date="2014-09" db="EMBL/GenBank/DDBJ databases">
        <authorList>
            <person name="Magalhaes I.L.F."/>
            <person name="Oliveira U."/>
            <person name="Santos F.R."/>
            <person name="Vidigal T.H.D.A."/>
            <person name="Brescovit A.D."/>
            <person name="Santos A.J."/>
        </authorList>
    </citation>
    <scope>NUCLEOTIDE SEQUENCE</scope>
    <source>
        <tissue evidence="2">Shoot tissue taken approximately 20 cm above the soil surface</tissue>
    </source>
</reference>
<dbReference type="AlphaFoldDB" id="A0A0A9ETM8"/>
<sequence length="71" mass="8175">MITSLQGTSTRSRDPFSSCISSLLLLLRLCSCVLGFVTASLSLSHFDRCYFFVFWRDVRSSWLVVCVFIWI</sequence>
<evidence type="ECO:0000313" key="2">
    <source>
        <dbReference type="EMBL" id="JAD99382.1"/>
    </source>
</evidence>
<evidence type="ECO:0000256" key="1">
    <source>
        <dbReference type="SAM" id="Phobius"/>
    </source>
</evidence>
<accession>A0A0A9ETM8</accession>